<comment type="caution">
    <text evidence="9">Lacks conserved residue(s) required for the propagation of feature annotation.</text>
</comment>
<dbReference type="NCBIfam" id="TIGR00967">
    <property type="entry name" value="3a0501s007"/>
    <property type="match status" value="1"/>
</dbReference>
<dbReference type="GO" id="GO:0006605">
    <property type="term" value="P:protein targeting"/>
    <property type="evidence" value="ECO:0007669"/>
    <property type="project" value="UniProtKB-UniRule"/>
</dbReference>
<dbReference type="PANTHER" id="PTHR10906">
    <property type="entry name" value="SECY/SEC61-ALPHA FAMILY MEMBER"/>
    <property type="match status" value="1"/>
</dbReference>
<evidence type="ECO:0000256" key="1">
    <source>
        <dbReference type="ARBA" id="ARBA00004141"/>
    </source>
</evidence>
<name>A0A2U9NU16_9STRA</name>
<dbReference type="SUPFAM" id="SSF103491">
    <property type="entry name" value="Preprotein translocase SecY subunit"/>
    <property type="match status" value="1"/>
</dbReference>
<reference evidence="11" key="1">
    <citation type="journal article" date="2018" name="Adv. Bot. Res.">
        <title>Evolution of the Plastid Genomes in Diatoms.</title>
        <authorList>
            <person name="Yu M."/>
            <person name="Ashworth M.P."/>
            <person name="Hajrah N.H."/>
            <person name="Khiyami M.A."/>
            <person name="Sabir M.J."/>
            <person name="Alhebshi A.M."/>
            <person name="Al-Malki A.L."/>
            <person name="Sabir J.S.M."/>
            <person name="Theriot E.C."/>
            <person name="Jansen R.K."/>
        </authorList>
    </citation>
    <scope>NUCLEOTIDE SEQUENCE</scope>
</reference>
<dbReference type="GO" id="GO:0009535">
    <property type="term" value="C:chloroplast thylakoid membrane"/>
    <property type="evidence" value="ECO:0007669"/>
    <property type="project" value="UniProtKB-SubCell"/>
</dbReference>
<evidence type="ECO:0000256" key="8">
    <source>
        <dbReference type="ARBA" id="ARBA00023136"/>
    </source>
</evidence>
<geneLocation type="chloroplast" evidence="11"/>
<dbReference type="PIRSF" id="PIRSF004557">
    <property type="entry name" value="SecY"/>
    <property type="match status" value="1"/>
</dbReference>
<keyword evidence="11" id="KW-0150">Chloroplast</keyword>
<dbReference type="GO" id="GO:0065002">
    <property type="term" value="P:intracellular protein transmembrane transport"/>
    <property type="evidence" value="ECO:0007669"/>
    <property type="project" value="UniProtKB-UniRule"/>
</dbReference>
<dbReference type="GeneID" id="36960297"/>
<gene>
    <name evidence="9 11" type="primary">secY</name>
</gene>
<accession>A0A2U9NU16</accession>
<sequence length="424" mass="48131">MGKIKIVKVVNPRILKTILTRSIISVVIIIIIRLGGFIPIPDINHLDLAVFLKTNLFAKNILRGLPIKNTYVISFLTLNIFPYINATILIQVYIAFSPAFSKMQKEGDLEAKRVLNRLTRFLTITLAIIQSFTICYFLRKALFDLTVILTLYISIWLTTGTMITLWLTEIINDYGLGNGASLLIYINIVSNFPNIYRAVMVRNSILVTKSSILTIILSFHFILFGVILLQEGSKNIPLISSFQLNLLEKKKFFKPTVSTYLPIRLNQAGIMPIILTTTILVFPQYLFNLVQSPINTPLNSSIFFKLVYWLIYFMFITFFSSFYSQIILNPKDISDQLQKSAVTIPGVRVGLETIYYLKINYNRISRLGSLMLAFLTTLPNFIETTLNISSLTGLSTTSLLIIVGVTVEIAKEIDEIIYSNIYKV</sequence>
<evidence type="ECO:0000256" key="7">
    <source>
        <dbReference type="ARBA" id="ARBA00023010"/>
    </source>
</evidence>
<dbReference type="InterPro" id="IPR026593">
    <property type="entry name" value="SecY"/>
</dbReference>
<organism evidence="11">
    <name type="scientific">Astrosyne radiata</name>
    <dbReference type="NCBI Taxonomy" id="1158023"/>
    <lineage>
        <taxon>Eukaryota</taxon>
        <taxon>Sar</taxon>
        <taxon>Stramenopiles</taxon>
        <taxon>Ochrophyta</taxon>
        <taxon>Bacillariophyta</taxon>
        <taxon>Fragilariophyceae</taxon>
        <taxon>Fragilariophycidae</taxon>
        <taxon>Cyclophorales</taxon>
        <taxon>Cyclophoraceae</taxon>
        <taxon>Astrosyne</taxon>
    </lineage>
</organism>
<feature type="transmembrane region" description="Helical" evidence="9">
    <location>
        <begin position="306"/>
        <end position="328"/>
    </location>
</feature>
<evidence type="ECO:0000256" key="10">
    <source>
        <dbReference type="RuleBase" id="RU004349"/>
    </source>
</evidence>
<comment type="similarity">
    <text evidence="2 9 10">Belongs to the SecY/SEC61-alpha family.</text>
</comment>
<comment type="function">
    <text evidence="9">The central subunit of the protein translocation channel SecYE. Consists of two halves formed by TMs 1-5 and 6-10. These two domains form a lateral gate at the front which open onto the bilayer between TMs 2 and 7, and are clamped together by SecE at the back. The channel is closed by both a pore ring composed of hydrophobic SecY resides and a short helix (helix 2A) on the extracellular side of the membrane which forms a plug.</text>
</comment>
<dbReference type="Pfam" id="PF00344">
    <property type="entry name" value="SecY"/>
    <property type="match status" value="1"/>
</dbReference>
<comment type="subunit">
    <text evidence="9">Component of the plastid Sec protein translocase complex, which is composed of at least SecY and SecE.</text>
</comment>
<evidence type="ECO:0000313" key="11">
    <source>
        <dbReference type="EMBL" id="AWT40366.1"/>
    </source>
</evidence>
<dbReference type="Gene3D" id="1.10.3370.10">
    <property type="entry name" value="SecY subunit domain"/>
    <property type="match status" value="1"/>
</dbReference>
<evidence type="ECO:0000256" key="9">
    <source>
        <dbReference type="HAMAP-Rule" id="MF_01465"/>
    </source>
</evidence>
<feature type="transmembrane region" description="Helical" evidence="9">
    <location>
        <begin position="21"/>
        <end position="40"/>
    </location>
</feature>
<dbReference type="InterPro" id="IPR002208">
    <property type="entry name" value="SecY/SEC61-alpha"/>
</dbReference>
<keyword evidence="5 9" id="KW-0653">Protein transport</keyword>
<keyword evidence="3 9" id="KW-0813">Transport</keyword>
<feature type="transmembrane region" description="Helical" evidence="9">
    <location>
        <begin position="145"/>
        <end position="167"/>
    </location>
</feature>
<feature type="transmembrane region" description="Helical" evidence="9">
    <location>
        <begin position="174"/>
        <end position="192"/>
    </location>
</feature>
<proteinExistence type="inferred from homology"/>
<keyword evidence="4 9" id="KW-0812">Transmembrane</keyword>
<dbReference type="HAMAP" id="MF_01465">
    <property type="entry name" value="SecY"/>
    <property type="match status" value="1"/>
</dbReference>
<dbReference type="InterPro" id="IPR030659">
    <property type="entry name" value="SecY_CS"/>
</dbReference>
<dbReference type="EMBL" id="MG755807">
    <property type="protein sequence ID" value="AWT40366.1"/>
    <property type="molecule type" value="Genomic_DNA"/>
</dbReference>
<dbReference type="PROSITE" id="PS00756">
    <property type="entry name" value="SECY_2"/>
    <property type="match status" value="1"/>
</dbReference>
<evidence type="ECO:0000256" key="6">
    <source>
        <dbReference type="ARBA" id="ARBA00022989"/>
    </source>
</evidence>
<keyword evidence="6 9" id="KW-1133">Transmembrane helix</keyword>
<keyword evidence="9" id="KW-0793">Thylakoid</keyword>
<dbReference type="RefSeq" id="YP_009497653.1">
    <property type="nucleotide sequence ID" value="NC_038008.1"/>
</dbReference>
<protein>
    <recommendedName>
        <fullName evidence="9">Protein translocase subunit SecY</fullName>
    </recommendedName>
</protein>
<feature type="transmembrane region" description="Helical" evidence="9">
    <location>
        <begin position="121"/>
        <end position="139"/>
    </location>
</feature>
<feature type="transmembrane region" description="Helical" evidence="9">
    <location>
        <begin position="268"/>
        <end position="286"/>
    </location>
</feature>
<evidence type="ECO:0000256" key="5">
    <source>
        <dbReference type="ARBA" id="ARBA00022927"/>
    </source>
</evidence>
<comment type="subcellular location">
    <subcellularLocation>
        <location evidence="1">Membrane</location>
        <topology evidence="1">Multi-pass membrane protein</topology>
    </subcellularLocation>
    <subcellularLocation>
        <location evidence="9">Plastid</location>
        <location evidence="9">Chloroplast thylakoid membrane</location>
        <topology evidence="9">Multi-pass membrane protein</topology>
    </subcellularLocation>
</comment>
<keyword evidence="11" id="KW-0934">Plastid</keyword>
<evidence type="ECO:0000256" key="2">
    <source>
        <dbReference type="ARBA" id="ARBA00005751"/>
    </source>
</evidence>
<dbReference type="AlphaFoldDB" id="A0A2U9NU16"/>
<evidence type="ECO:0000256" key="3">
    <source>
        <dbReference type="ARBA" id="ARBA00022448"/>
    </source>
</evidence>
<evidence type="ECO:0000256" key="4">
    <source>
        <dbReference type="ARBA" id="ARBA00022692"/>
    </source>
</evidence>
<keyword evidence="7 9" id="KW-0811">Translocation</keyword>
<dbReference type="InterPro" id="IPR023201">
    <property type="entry name" value="SecY_dom_sf"/>
</dbReference>
<feature type="transmembrane region" description="Helical" evidence="9">
    <location>
        <begin position="80"/>
        <end position="100"/>
    </location>
</feature>
<keyword evidence="8 9" id="KW-0472">Membrane</keyword>
<feature type="transmembrane region" description="Helical" evidence="9">
    <location>
        <begin position="212"/>
        <end position="229"/>
    </location>
</feature>
<dbReference type="PRINTS" id="PR00303">
    <property type="entry name" value="SECYTRNLCASE"/>
</dbReference>